<comment type="caution">
    <text evidence="7">The sequence shown here is derived from an EMBL/GenBank/DDBJ whole genome shotgun (WGS) entry which is preliminary data.</text>
</comment>
<dbReference type="EMBL" id="MHCA01000027">
    <property type="protein sequence ID" value="OGY12060.1"/>
    <property type="molecule type" value="Genomic_DNA"/>
</dbReference>
<keyword evidence="3 5" id="KW-0687">Ribonucleoprotein</keyword>
<dbReference type="Gene3D" id="3.90.1030.10">
    <property type="entry name" value="Ribosomal protein L17"/>
    <property type="match status" value="1"/>
</dbReference>
<dbReference type="Proteomes" id="UP000178272">
    <property type="component" value="Unassembled WGS sequence"/>
</dbReference>
<keyword evidence="2 5" id="KW-0689">Ribosomal protein</keyword>
<dbReference type="Pfam" id="PF01196">
    <property type="entry name" value="Ribosomal_L17"/>
    <property type="match status" value="1"/>
</dbReference>
<evidence type="ECO:0000313" key="7">
    <source>
        <dbReference type="EMBL" id="OGY12060.1"/>
    </source>
</evidence>
<dbReference type="GO" id="GO:0022625">
    <property type="term" value="C:cytosolic large ribosomal subunit"/>
    <property type="evidence" value="ECO:0007669"/>
    <property type="project" value="TreeGrafter"/>
</dbReference>
<gene>
    <name evidence="7" type="ORF">A3F61_03415</name>
</gene>
<proteinExistence type="inferred from homology"/>
<evidence type="ECO:0000256" key="1">
    <source>
        <dbReference type="ARBA" id="ARBA00008777"/>
    </source>
</evidence>
<dbReference type="GO" id="GO:0006412">
    <property type="term" value="P:translation"/>
    <property type="evidence" value="ECO:0007669"/>
    <property type="project" value="InterPro"/>
</dbReference>
<dbReference type="InterPro" id="IPR000456">
    <property type="entry name" value="Ribosomal_bL17"/>
</dbReference>
<comment type="similarity">
    <text evidence="1 5">Belongs to the bacterial ribosomal protein bL17 family.</text>
</comment>
<dbReference type="PANTHER" id="PTHR14413">
    <property type="entry name" value="RIBOSOMAL PROTEIN L17"/>
    <property type="match status" value="1"/>
</dbReference>
<evidence type="ECO:0000313" key="8">
    <source>
        <dbReference type="Proteomes" id="UP000178272"/>
    </source>
</evidence>
<evidence type="ECO:0000256" key="5">
    <source>
        <dbReference type="RuleBase" id="RU000660"/>
    </source>
</evidence>
<accession>A0A1G1V9G5</accession>
<dbReference type="PANTHER" id="PTHR14413:SF16">
    <property type="entry name" value="LARGE RIBOSOMAL SUBUNIT PROTEIN BL17M"/>
    <property type="match status" value="1"/>
</dbReference>
<dbReference type="GO" id="GO:0003735">
    <property type="term" value="F:structural constituent of ribosome"/>
    <property type="evidence" value="ECO:0007669"/>
    <property type="project" value="InterPro"/>
</dbReference>
<evidence type="ECO:0000256" key="2">
    <source>
        <dbReference type="ARBA" id="ARBA00022980"/>
    </source>
</evidence>
<dbReference type="AlphaFoldDB" id="A0A1G1V9G5"/>
<reference evidence="7 8" key="1">
    <citation type="journal article" date="2016" name="Nat. Commun.">
        <title>Thousands of microbial genomes shed light on interconnected biogeochemical processes in an aquifer system.</title>
        <authorList>
            <person name="Anantharaman K."/>
            <person name="Brown C.T."/>
            <person name="Hug L.A."/>
            <person name="Sharon I."/>
            <person name="Castelle C.J."/>
            <person name="Probst A.J."/>
            <person name="Thomas B.C."/>
            <person name="Singh A."/>
            <person name="Wilkins M.J."/>
            <person name="Karaoz U."/>
            <person name="Brodie E.L."/>
            <person name="Williams K.H."/>
            <person name="Hubbard S.S."/>
            <person name="Banfield J.F."/>
        </authorList>
    </citation>
    <scope>NUCLEOTIDE SEQUENCE [LARGE SCALE GENOMIC DNA]</scope>
</reference>
<evidence type="ECO:0000256" key="6">
    <source>
        <dbReference type="RuleBase" id="RU000661"/>
    </source>
</evidence>
<sequence>MAKRQASRRARKNSKESVRLALARGLVRALVAHGAIEISEAHAKVLKPFVDKLVTRVREGSPASRRLIFARLGQDKEAVEGLFVRVSQMNGRTSGFTRIVKLGSRIGDRAPMARLEWVDKIQLKTEKTEPKEKPKTEKAVKTKKK</sequence>
<organism evidence="7 8">
    <name type="scientific">Candidatus Blackburnbacteria bacterium RIFCSPHIGHO2_12_FULL_41_13b</name>
    <dbReference type="NCBI Taxonomy" id="1797517"/>
    <lineage>
        <taxon>Bacteria</taxon>
        <taxon>Candidatus Blackburniibacteriota</taxon>
    </lineage>
</organism>
<dbReference type="InterPro" id="IPR036373">
    <property type="entry name" value="Ribosomal_bL17_sf"/>
</dbReference>
<evidence type="ECO:0000256" key="3">
    <source>
        <dbReference type="ARBA" id="ARBA00023274"/>
    </source>
</evidence>
<evidence type="ECO:0000256" key="4">
    <source>
        <dbReference type="ARBA" id="ARBA00035494"/>
    </source>
</evidence>
<dbReference type="SUPFAM" id="SSF64263">
    <property type="entry name" value="Prokaryotic ribosomal protein L17"/>
    <property type="match status" value="1"/>
</dbReference>
<dbReference type="NCBIfam" id="TIGR00059">
    <property type="entry name" value="L17"/>
    <property type="match status" value="1"/>
</dbReference>
<protein>
    <recommendedName>
        <fullName evidence="4 6">50S ribosomal protein L17</fullName>
    </recommendedName>
</protein>
<name>A0A1G1V9G5_9BACT</name>
<dbReference type="STRING" id="1797517.A3F61_03415"/>